<keyword evidence="2 4" id="KW-0442">Lipid degradation</keyword>
<accession>A0A4R8IHM9</accession>
<proteinExistence type="predicted"/>
<protein>
    <submittedName>
        <fullName evidence="6">NTE family protein</fullName>
    </submittedName>
</protein>
<keyword evidence="7" id="KW-1185">Reference proteome</keyword>
<dbReference type="RefSeq" id="WP_134084845.1">
    <property type="nucleotide sequence ID" value="NZ_SOQX01000007.1"/>
</dbReference>
<evidence type="ECO:0000256" key="3">
    <source>
        <dbReference type="ARBA" id="ARBA00023098"/>
    </source>
</evidence>
<dbReference type="PANTHER" id="PTHR14226">
    <property type="entry name" value="NEUROPATHY TARGET ESTERASE/SWISS CHEESE D.MELANOGASTER"/>
    <property type="match status" value="1"/>
</dbReference>
<dbReference type="Pfam" id="PF01734">
    <property type="entry name" value="Patatin"/>
    <property type="match status" value="1"/>
</dbReference>
<dbReference type="GO" id="GO:0016787">
    <property type="term" value="F:hydrolase activity"/>
    <property type="evidence" value="ECO:0007669"/>
    <property type="project" value="UniProtKB-UniRule"/>
</dbReference>
<dbReference type="PROSITE" id="PS51635">
    <property type="entry name" value="PNPLA"/>
    <property type="match status" value="1"/>
</dbReference>
<dbReference type="InterPro" id="IPR016035">
    <property type="entry name" value="Acyl_Trfase/lysoPLipase"/>
</dbReference>
<dbReference type="AlphaFoldDB" id="A0A4R8IHM9"/>
<dbReference type="OrthoDB" id="5290098at2"/>
<feature type="short sequence motif" description="DGA/G" evidence="4">
    <location>
        <begin position="158"/>
        <end position="160"/>
    </location>
</feature>
<comment type="caution">
    <text evidence="4">Lacks conserved residue(s) required for the propagation of feature annotation.</text>
</comment>
<gene>
    <name evidence="6" type="ORF">EDC23_2408</name>
</gene>
<feature type="active site" description="Nucleophile" evidence="4">
    <location>
        <position position="44"/>
    </location>
</feature>
<feature type="domain" description="PNPLA" evidence="5">
    <location>
        <begin position="10"/>
        <end position="171"/>
    </location>
</feature>
<dbReference type="PANTHER" id="PTHR14226:SF76">
    <property type="entry name" value="NTE FAMILY PROTEIN RSSA"/>
    <property type="match status" value="1"/>
</dbReference>
<sequence length="299" mass="33035">MTDGEQELSLALGSGGARGLAQIGVIHWLEQNSDYRITSIAGASMGALIGGIYAAGKLELYEEWVTQLNRYDVVRLLDFAFSRSGLFSGERIMNKLEAMLGDVNIEDLPITFTAVATDIESGREVWLSEGSLFEAIRASIAIPTVFTPVKRRGRLLVDGGLLNPVPIAPTLRDSTDKTVAVTLSGRSEEKLEQKEPQSAPVADDQNRYQRAIGQFIEGLQDKLGMSDEPAPEIDIFNITSRSLEAMQNSIARFRIAAYNPDHLIEIPVNACGMFEFHRAQEMIDLGYERAEWALSDLRR</sequence>
<comment type="caution">
    <text evidence="6">The sequence shown here is derived from an EMBL/GenBank/DDBJ whole genome shotgun (WGS) entry which is preliminary data.</text>
</comment>
<keyword evidence="3 4" id="KW-0443">Lipid metabolism</keyword>
<evidence type="ECO:0000313" key="7">
    <source>
        <dbReference type="Proteomes" id="UP000294914"/>
    </source>
</evidence>
<evidence type="ECO:0000259" key="5">
    <source>
        <dbReference type="PROSITE" id="PS51635"/>
    </source>
</evidence>
<evidence type="ECO:0000256" key="4">
    <source>
        <dbReference type="PROSITE-ProRule" id="PRU01161"/>
    </source>
</evidence>
<name>A0A4R8IHM9_9GAMM</name>
<evidence type="ECO:0000256" key="1">
    <source>
        <dbReference type="ARBA" id="ARBA00022801"/>
    </source>
</evidence>
<dbReference type="Proteomes" id="UP000294914">
    <property type="component" value="Unassembled WGS sequence"/>
</dbReference>
<dbReference type="EMBL" id="SOQX01000007">
    <property type="protein sequence ID" value="TDX99623.1"/>
    <property type="molecule type" value="Genomic_DNA"/>
</dbReference>
<dbReference type="InterPro" id="IPR050301">
    <property type="entry name" value="NTE"/>
</dbReference>
<reference evidence="6 7" key="1">
    <citation type="submission" date="2019-03" db="EMBL/GenBank/DDBJ databases">
        <title>Genomic Encyclopedia of Type Strains, Phase IV (KMG-IV): sequencing the most valuable type-strain genomes for metagenomic binning, comparative biology and taxonomic classification.</title>
        <authorList>
            <person name="Goeker M."/>
        </authorList>
    </citation>
    <scope>NUCLEOTIDE SEQUENCE [LARGE SCALE GENOMIC DNA]</scope>
    <source>
        <strain evidence="6 7">DSM 16326</strain>
    </source>
</reference>
<evidence type="ECO:0000313" key="6">
    <source>
        <dbReference type="EMBL" id="TDX99623.1"/>
    </source>
</evidence>
<dbReference type="Gene3D" id="3.40.1090.10">
    <property type="entry name" value="Cytosolic phospholipase A2 catalytic domain"/>
    <property type="match status" value="2"/>
</dbReference>
<dbReference type="SUPFAM" id="SSF52151">
    <property type="entry name" value="FabD/lysophospholipase-like"/>
    <property type="match status" value="1"/>
</dbReference>
<feature type="active site" description="Proton acceptor" evidence="4">
    <location>
        <position position="158"/>
    </location>
</feature>
<organism evidence="6 7">
    <name type="scientific">Thiohalophilus thiocyanatoxydans</name>
    <dbReference type="NCBI Taxonomy" id="381308"/>
    <lineage>
        <taxon>Bacteria</taxon>
        <taxon>Pseudomonadati</taxon>
        <taxon>Pseudomonadota</taxon>
        <taxon>Gammaproteobacteria</taxon>
        <taxon>Thiohalomonadales</taxon>
        <taxon>Thiohalophilaceae</taxon>
        <taxon>Thiohalophilus</taxon>
    </lineage>
</organism>
<dbReference type="GO" id="GO:0016042">
    <property type="term" value="P:lipid catabolic process"/>
    <property type="evidence" value="ECO:0007669"/>
    <property type="project" value="UniProtKB-UniRule"/>
</dbReference>
<keyword evidence="1 4" id="KW-0378">Hydrolase</keyword>
<feature type="short sequence motif" description="GXSXG" evidence="4">
    <location>
        <begin position="42"/>
        <end position="46"/>
    </location>
</feature>
<dbReference type="InterPro" id="IPR002641">
    <property type="entry name" value="PNPLA_dom"/>
</dbReference>
<evidence type="ECO:0000256" key="2">
    <source>
        <dbReference type="ARBA" id="ARBA00022963"/>
    </source>
</evidence>